<evidence type="ECO:0000256" key="1">
    <source>
        <dbReference type="ARBA" id="ARBA00008601"/>
    </source>
</evidence>
<evidence type="ECO:0000256" key="7">
    <source>
        <dbReference type="PIRSR" id="PIRSR620405-1"/>
    </source>
</evidence>
<dbReference type="Pfam" id="PF00782">
    <property type="entry name" value="DSPc"/>
    <property type="match status" value="1"/>
</dbReference>
<dbReference type="EMBL" id="SEYY01019659">
    <property type="protein sequence ID" value="KAB7498037.1"/>
    <property type="molecule type" value="Genomic_DNA"/>
</dbReference>
<dbReference type="GO" id="GO:0004722">
    <property type="term" value="F:protein serine/threonine phosphatase activity"/>
    <property type="evidence" value="ECO:0007669"/>
    <property type="project" value="UniProtKB-EC"/>
</dbReference>
<feature type="compositionally biased region" description="Low complexity" evidence="8">
    <location>
        <begin position="208"/>
        <end position="218"/>
    </location>
</feature>
<feature type="active site" description="Phosphocysteine intermediate" evidence="7">
    <location>
        <position position="144"/>
    </location>
</feature>
<gene>
    <name evidence="11" type="primary">styx-b_0</name>
    <name evidence="11" type="ORF">Anas_01026</name>
</gene>
<dbReference type="PANTHER" id="PTHR45682">
    <property type="entry name" value="AGAP008228-PA"/>
    <property type="match status" value="1"/>
</dbReference>
<feature type="compositionally biased region" description="Acidic residues" evidence="8">
    <location>
        <begin position="219"/>
        <end position="229"/>
    </location>
</feature>
<organism evidence="11 12">
    <name type="scientific">Armadillidium nasatum</name>
    <dbReference type="NCBI Taxonomy" id="96803"/>
    <lineage>
        <taxon>Eukaryota</taxon>
        <taxon>Metazoa</taxon>
        <taxon>Ecdysozoa</taxon>
        <taxon>Arthropoda</taxon>
        <taxon>Crustacea</taxon>
        <taxon>Multicrustacea</taxon>
        <taxon>Malacostraca</taxon>
        <taxon>Eumalacostraca</taxon>
        <taxon>Peracarida</taxon>
        <taxon>Isopoda</taxon>
        <taxon>Oniscidea</taxon>
        <taxon>Crinocheta</taxon>
        <taxon>Armadillidiidae</taxon>
        <taxon>Armadillidium</taxon>
    </lineage>
</organism>
<evidence type="ECO:0000259" key="9">
    <source>
        <dbReference type="PROSITE" id="PS50054"/>
    </source>
</evidence>
<dbReference type="Proteomes" id="UP000326759">
    <property type="component" value="Unassembled WGS sequence"/>
</dbReference>
<proteinExistence type="inferred from homology"/>
<dbReference type="PRINTS" id="PR01909">
    <property type="entry name" value="ADSPHPHTASEA"/>
</dbReference>
<keyword evidence="4" id="KW-0904">Protein phosphatase</keyword>
<dbReference type="PROSITE" id="PS50056">
    <property type="entry name" value="TYR_PHOSPHATASE_2"/>
    <property type="match status" value="1"/>
</dbReference>
<name>A0A5N5SVK7_9CRUS</name>
<dbReference type="InterPro" id="IPR020422">
    <property type="entry name" value="TYR_PHOSPHATASE_DUAL_dom"/>
</dbReference>
<dbReference type="EC" id="3.1.3.16" evidence="2"/>
<dbReference type="GO" id="GO:0043409">
    <property type="term" value="P:negative regulation of MAPK cascade"/>
    <property type="evidence" value="ECO:0007669"/>
    <property type="project" value="TreeGrafter"/>
</dbReference>
<evidence type="ECO:0000256" key="3">
    <source>
        <dbReference type="ARBA" id="ARBA00022801"/>
    </source>
</evidence>
<comment type="similarity">
    <text evidence="1">Belongs to the protein-tyrosine phosphatase family. Non-receptor class dual specificity subfamily.</text>
</comment>
<evidence type="ECO:0000313" key="12">
    <source>
        <dbReference type="Proteomes" id="UP000326759"/>
    </source>
</evidence>
<protein>
    <recommendedName>
        <fullName evidence="2">protein-serine/threonine phosphatase</fullName>
        <ecNumber evidence="2">3.1.3.16</ecNumber>
    </recommendedName>
</protein>
<dbReference type="Gene3D" id="3.90.190.10">
    <property type="entry name" value="Protein tyrosine phosphatase superfamily"/>
    <property type="match status" value="1"/>
</dbReference>
<keyword evidence="3" id="KW-0378">Hydrolase</keyword>
<reference evidence="11 12" key="1">
    <citation type="journal article" date="2019" name="PLoS Biol.">
        <title>Sex chromosomes control vertical transmission of feminizing Wolbachia symbionts in an isopod.</title>
        <authorList>
            <person name="Becking T."/>
            <person name="Chebbi M.A."/>
            <person name="Giraud I."/>
            <person name="Moumen B."/>
            <person name="Laverre T."/>
            <person name="Caubet Y."/>
            <person name="Peccoud J."/>
            <person name="Gilbert C."/>
            <person name="Cordaux R."/>
        </authorList>
    </citation>
    <scope>NUCLEOTIDE SEQUENCE [LARGE SCALE GENOMIC DNA]</scope>
    <source>
        <strain evidence="11">ANa2</strain>
        <tissue evidence="11">Whole body excluding digestive tract and cuticle</tissue>
    </source>
</reference>
<dbReference type="PROSITE" id="PS00383">
    <property type="entry name" value="TYR_PHOSPHATASE_1"/>
    <property type="match status" value="1"/>
</dbReference>
<dbReference type="InterPro" id="IPR020405">
    <property type="entry name" value="Atypical_DUSP_subfamA"/>
</dbReference>
<dbReference type="AlphaFoldDB" id="A0A5N5SVK7"/>
<feature type="domain" description="Tyrosine-protein phosphatase" evidence="9">
    <location>
        <begin position="49"/>
        <end position="199"/>
    </location>
</feature>
<dbReference type="SMART" id="SM00195">
    <property type="entry name" value="DSPc"/>
    <property type="match status" value="1"/>
</dbReference>
<dbReference type="SUPFAM" id="SSF52799">
    <property type="entry name" value="(Phosphotyrosine protein) phosphatases II"/>
    <property type="match status" value="1"/>
</dbReference>
<dbReference type="GO" id="GO:0005737">
    <property type="term" value="C:cytoplasm"/>
    <property type="evidence" value="ECO:0007669"/>
    <property type="project" value="TreeGrafter"/>
</dbReference>
<dbReference type="InterPro" id="IPR016130">
    <property type="entry name" value="Tyr_Pase_AS"/>
</dbReference>
<comment type="catalytic activity">
    <reaction evidence="5">
        <text>O-phospho-L-seryl-[protein] + H2O = L-seryl-[protein] + phosphate</text>
        <dbReference type="Rhea" id="RHEA:20629"/>
        <dbReference type="Rhea" id="RHEA-COMP:9863"/>
        <dbReference type="Rhea" id="RHEA-COMP:11604"/>
        <dbReference type="ChEBI" id="CHEBI:15377"/>
        <dbReference type="ChEBI" id="CHEBI:29999"/>
        <dbReference type="ChEBI" id="CHEBI:43474"/>
        <dbReference type="ChEBI" id="CHEBI:83421"/>
        <dbReference type="EC" id="3.1.3.16"/>
    </reaction>
</comment>
<keyword evidence="12" id="KW-1185">Reference proteome</keyword>
<dbReference type="InterPro" id="IPR000387">
    <property type="entry name" value="Tyr_Pase_dom"/>
</dbReference>
<evidence type="ECO:0000256" key="6">
    <source>
        <dbReference type="ARBA" id="ARBA00048336"/>
    </source>
</evidence>
<evidence type="ECO:0000256" key="5">
    <source>
        <dbReference type="ARBA" id="ARBA00047761"/>
    </source>
</evidence>
<evidence type="ECO:0000256" key="4">
    <source>
        <dbReference type="ARBA" id="ARBA00022912"/>
    </source>
</evidence>
<feature type="domain" description="Tyrosine specific protein phosphatases" evidence="10">
    <location>
        <begin position="121"/>
        <end position="178"/>
    </location>
</feature>
<evidence type="ECO:0000256" key="2">
    <source>
        <dbReference type="ARBA" id="ARBA00013081"/>
    </source>
</evidence>
<dbReference type="PROSITE" id="PS50054">
    <property type="entry name" value="TYR_PHOSPHATASE_DUAL"/>
    <property type="match status" value="1"/>
</dbReference>
<dbReference type="GO" id="GO:0033549">
    <property type="term" value="F:MAP kinase phosphatase activity"/>
    <property type="evidence" value="ECO:0007669"/>
    <property type="project" value="TreeGrafter"/>
</dbReference>
<feature type="region of interest" description="Disordered" evidence="8">
    <location>
        <begin position="208"/>
        <end position="231"/>
    </location>
</feature>
<sequence>MGHYCKLPKGLKLPSDVEDLKEILLNVEPRLQPIPLIRRHVSRFVDGADMDEVYPKLWLGDCDAATNVAYLQRHGITHVLNAADNKTGPAPVKTGPDFYKEAKIKYLGLDLIDLPFANVARHFVATAEFLEDALSTGGTVLIHCRQGRSRSASIVIGFLMIKKNFTAGEALKRLREYREVRPNNSFLQQIADYDLQLFRERLAYYRSLPSSSSSSSSESDSESICEEVEKESLDSDSFKTVFSEPILTDTADSREQSILDDSDEYESCHERKIREQTLSESETIYIPKRPSTNDNYEFASCKELSAEFSINLVIDYDYDSDDESSDSNDF</sequence>
<evidence type="ECO:0000313" key="11">
    <source>
        <dbReference type="EMBL" id="KAB7498037.1"/>
    </source>
</evidence>
<evidence type="ECO:0000256" key="8">
    <source>
        <dbReference type="SAM" id="MobiDB-lite"/>
    </source>
</evidence>
<dbReference type="PRINTS" id="PR01908">
    <property type="entry name" value="ADSPHPHTASE"/>
</dbReference>
<dbReference type="PANTHER" id="PTHR45682:SF5">
    <property type="entry name" value="DUAL SPECIFICITY PROTEIN PHOSPHATASE"/>
    <property type="match status" value="1"/>
</dbReference>
<dbReference type="InterPro" id="IPR029021">
    <property type="entry name" value="Prot-tyrosine_phosphatase-like"/>
</dbReference>
<dbReference type="GO" id="GO:0008138">
    <property type="term" value="F:protein tyrosine/serine/threonine phosphatase activity"/>
    <property type="evidence" value="ECO:0007669"/>
    <property type="project" value="InterPro"/>
</dbReference>
<dbReference type="InterPro" id="IPR000340">
    <property type="entry name" value="Dual-sp_phosphatase_cat-dom"/>
</dbReference>
<evidence type="ECO:0000259" key="10">
    <source>
        <dbReference type="PROSITE" id="PS50056"/>
    </source>
</evidence>
<accession>A0A5N5SVK7</accession>
<dbReference type="OrthoDB" id="253091at2759"/>
<comment type="catalytic activity">
    <reaction evidence="6">
        <text>O-phospho-L-threonyl-[protein] + H2O = L-threonyl-[protein] + phosphate</text>
        <dbReference type="Rhea" id="RHEA:47004"/>
        <dbReference type="Rhea" id="RHEA-COMP:11060"/>
        <dbReference type="Rhea" id="RHEA-COMP:11605"/>
        <dbReference type="ChEBI" id="CHEBI:15377"/>
        <dbReference type="ChEBI" id="CHEBI:30013"/>
        <dbReference type="ChEBI" id="CHEBI:43474"/>
        <dbReference type="ChEBI" id="CHEBI:61977"/>
        <dbReference type="EC" id="3.1.3.16"/>
    </reaction>
</comment>
<comment type="caution">
    <text evidence="11">The sequence shown here is derived from an EMBL/GenBank/DDBJ whole genome shotgun (WGS) entry which is preliminary data.</text>
</comment>